<evidence type="ECO:0000256" key="8">
    <source>
        <dbReference type="SAM" id="Phobius"/>
    </source>
</evidence>
<dbReference type="GO" id="GO:0016763">
    <property type="term" value="F:pentosyltransferase activity"/>
    <property type="evidence" value="ECO:0007669"/>
    <property type="project" value="TreeGrafter"/>
</dbReference>
<dbReference type="RefSeq" id="WP_012863105.1">
    <property type="nucleotide sequence ID" value="NC_013517.1"/>
</dbReference>
<name>D1ARN7_SEBTE</name>
<feature type="transmembrane region" description="Helical" evidence="8">
    <location>
        <begin position="208"/>
        <end position="232"/>
    </location>
</feature>
<feature type="transmembrane region" description="Helical" evidence="8">
    <location>
        <begin position="258"/>
        <end position="281"/>
    </location>
</feature>
<reference evidence="11" key="1">
    <citation type="submission" date="2009-09" db="EMBL/GenBank/DDBJ databases">
        <title>The complete chromosome of Sebaldella termitidis ATCC 33386.</title>
        <authorList>
            <consortium name="US DOE Joint Genome Institute (JGI-PGF)"/>
            <person name="Lucas S."/>
            <person name="Copeland A."/>
            <person name="Lapidus A."/>
            <person name="Glavina del Rio T."/>
            <person name="Dalin E."/>
            <person name="Tice H."/>
            <person name="Bruce D."/>
            <person name="Goodwin L."/>
            <person name="Pitluck S."/>
            <person name="Kyrpides N."/>
            <person name="Mavromatis K."/>
            <person name="Ivanova N."/>
            <person name="Mikhailova N."/>
            <person name="Sims D."/>
            <person name="Meincke L."/>
            <person name="Brettin T."/>
            <person name="Detter J.C."/>
            <person name="Han C."/>
            <person name="Larimer F."/>
            <person name="Land M."/>
            <person name="Hauser L."/>
            <person name="Markowitz V."/>
            <person name="Cheng J.F."/>
            <person name="Hugenholtz P."/>
            <person name="Woyke T."/>
            <person name="Wu D."/>
            <person name="Eisen J.A."/>
        </authorList>
    </citation>
    <scope>NUCLEOTIDE SEQUENCE [LARGE SCALE GENOMIC DNA]</scope>
    <source>
        <strain evidence="11">ATCC 33386 / NCTC 11300</strain>
    </source>
</reference>
<dbReference type="GO" id="GO:0009103">
    <property type="term" value="P:lipopolysaccharide biosynthetic process"/>
    <property type="evidence" value="ECO:0007669"/>
    <property type="project" value="UniProtKB-ARBA"/>
</dbReference>
<dbReference type="GO" id="GO:0005886">
    <property type="term" value="C:plasma membrane"/>
    <property type="evidence" value="ECO:0007669"/>
    <property type="project" value="UniProtKB-SubCell"/>
</dbReference>
<feature type="transmembrane region" description="Helical" evidence="8">
    <location>
        <begin position="7"/>
        <end position="26"/>
    </location>
</feature>
<proteinExistence type="predicted"/>
<dbReference type="Pfam" id="PF13231">
    <property type="entry name" value="PMT_2"/>
    <property type="match status" value="1"/>
</dbReference>
<keyword evidence="3" id="KW-0328">Glycosyltransferase</keyword>
<evidence type="ECO:0000256" key="7">
    <source>
        <dbReference type="ARBA" id="ARBA00023136"/>
    </source>
</evidence>
<dbReference type="InterPro" id="IPR038731">
    <property type="entry name" value="RgtA/B/C-like"/>
</dbReference>
<keyword evidence="7 8" id="KW-0472">Membrane</keyword>
<dbReference type="KEGG" id="str:Sterm_3689"/>
<dbReference type="eggNOG" id="COG1807">
    <property type="taxonomic scope" value="Bacteria"/>
</dbReference>
<organism evidence="10 11">
    <name type="scientific">Sebaldella termitidis (strain ATCC 33386 / NCTC 11300)</name>
    <dbReference type="NCBI Taxonomy" id="526218"/>
    <lineage>
        <taxon>Bacteria</taxon>
        <taxon>Fusobacteriati</taxon>
        <taxon>Fusobacteriota</taxon>
        <taxon>Fusobacteriia</taxon>
        <taxon>Fusobacteriales</taxon>
        <taxon>Leptotrichiaceae</taxon>
        <taxon>Sebaldella</taxon>
    </lineage>
</organism>
<evidence type="ECO:0000256" key="5">
    <source>
        <dbReference type="ARBA" id="ARBA00022692"/>
    </source>
</evidence>
<dbReference type="InterPro" id="IPR050297">
    <property type="entry name" value="LipidA_mod_glycosyltrf_83"/>
</dbReference>
<evidence type="ECO:0000256" key="1">
    <source>
        <dbReference type="ARBA" id="ARBA00004651"/>
    </source>
</evidence>
<keyword evidence="4 10" id="KW-0808">Transferase</keyword>
<dbReference type="PANTHER" id="PTHR33908:SF3">
    <property type="entry name" value="UNDECAPRENYL PHOSPHATE-ALPHA-4-AMINO-4-DEOXY-L-ARABINOSE ARABINOSYL TRANSFERASE"/>
    <property type="match status" value="1"/>
</dbReference>
<evidence type="ECO:0000259" key="9">
    <source>
        <dbReference type="Pfam" id="PF13231"/>
    </source>
</evidence>
<feature type="transmembrane region" description="Helical" evidence="8">
    <location>
        <begin position="118"/>
        <end position="136"/>
    </location>
</feature>
<comment type="subcellular location">
    <subcellularLocation>
        <location evidence="1">Cell membrane</location>
        <topology evidence="1">Multi-pass membrane protein</topology>
    </subcellularLocation>
</comment>
<dbReference type="STRING" id="526218.Sterm_3689"/>
<feature type="domain" description="Glycosyltransferase RgtA/B/C/D-like" evidence="9">
    <location>
        <begin position="62"/>
        <end position="222"/>
    </location>
</feature>
<evidence type="ECO:0000256" key="3">
    <source>
        <dbReference type="ARBA" id="ARBA00022676"/>
    </source>
</evidence>
<dbReference type="Proteomes" id="UP000000845">
    <property type="component" value="Chromosome"/>
</dbReference>
<evidence type="ECO:0000313" key="10">
    <source>
        <dbReference type="EMBL" id="ACZ10523.1"/>
    </source>
</evidence>
<evidence type="ECO:0000256" key="6">
    <source>
        <dbReference type="ARBA" id="ARBA00022989"/>
    </source>
</evidence>
<protein>
    <submittedName>
        <fullName evidence="10">Glycosyl transferase family 39</fullName>
    </submittedName>
</protein>
<dbReference type="PANTHER" id="PTHR33908">
    <property type="entry name" value="MANNOSYLTRANSFERASE YKCB-RELATED"/>
    <property type="match status" value="1"/>
</dbReference>
<feature type="transmembrane region" description="Helical" evidence="8">
    <location>
        <begin position="344"/>
        <end position="362"/>
    </location>
</feature>
<gene>
    <name evidence="10" type="ordered locus">Sterm_3689</name>
</gene>
<keyword evidence="2" id="KW-1003">Cell membrane</keyword>
<sequence length="524" mass="60084">MVLRKDKYIWLIIAAALLLYIPLFIFRDFTPTNELKYINIVDHMLKSGDWIKLQFDGSLYTDKPPLYFWIAALIRLVTGKYTLFSIGLVMCVLPAIVTGVDIYRFLTENEYDKKRACTVILILYTILYFAGSVLVIRMDMFMTMFIVKALISFYNIAEKDRGNPYMPYVYAGIGFLIKGLAAVFIPIGVILAYLLVTKQKDKIKKLKFGKGIIIIVIFALIWFIPLIMSLGVNSAVNELLLKQTVNRAVNTSVHKKPIYYYLINLFPNLFPWTLFFFASFIMLLIRAKKQEKFMIFIICWFAVPFIIFSLVSSKLDIYLIPAYGAIAVITEKILAKKNGKAKKIIGIITSMFYFLFIIAAFISKEKLAGMDPFLYGLVLVYGVFSIFTAAAGIYFSLKEKAYCYVWNIVINMIALLGILTISAPAANEYIGFSKFAGIIKAEKEKDRSLKIFGYKENEANRMAYIINDDNIINIENPEKLNKIIKNENVIILLQNKDISDLPENYEMVYSNSKFVIIKYIRKEG</sequence>
<dbReference type="CAZy" id="GT83">
    <property type="family name" value="Glycosyltransferase Family 83"/>
</dbReference>
<feature type="transmembrane region" description="Helical" evidence="8">
    <location>
        <begin position="293"/>
        <end position="311"/>
    </location>
</feature>
<dbReference type="AlphaFoldDB" id="D1ARN7"/>
<keyword evidence="6 8" id="KW-1133">Transmembrane helix</keyword>
<reference evidence="10 11" key="2">
    <citation type="journal article" date="2010" name="Stand. Genomic Sci.">
        <title>Complete genome sequence of Sebaldella termitidis type strain (NCTC 11300).</title>
        <authorList>
            <person name="Harmon-Smith M."/>
            <person name="Celia L."/>
            <person name="Chertkov O."/>
            <person name="Lapidus A."/>
            <person name="Copeland A."/>
            <person name="Glavina Del Rio T."/>
            <person name="Nolan M."/>
            <person name="Lucas S."/>
            <person name="Tice H."/>
            <person name="Cheng J.F."/>
            <person name="Han C."/>
            <person name="Detter J.C."/>
            <person name="Bruce D."/>
            <person name="Goodwin L."/>
            <person name="Pitluck S."/>
            <person name="Pati A."/>
            <person name="Liolios K."/>
            <person name="Ivanova N."/>
            <person name="Mavromatis K."/>
            <person name="Mikhailova N."/>
            <person name="Chen A."/>
            <person name="Palaniappan K."/>
            <person name="Land M."/>
            <person name="Hauser L."/>
            <person name="Chang Y.J."/>
            <person name="Jeffries C.D."/>
            <person name="Brettin T."/>
            <person name="Goker M."/>
            <person name="Beck B."/>
            <person name="Bristow J."/>
            <person name="Eisen J.A."/>
            <person name="Markowitz V."/>
            <person name="Hugenholtz P."/>
            <person name="Kyrpides N.C."/>
            <person name="Klenk H.P."/>
            <person name="Chen F."/>
        </authorList>
    </citation>
    <scope>NUCLEOTIDE SEQUENCE [LARGE SCALE GENOMIC DNA]</scope>
    <source>
        <strain evidence="11">ATCC 33386 / NCTC 11300</strain>
    </source>
</reference>
<keyword evidence="5 8" id="KW-0812">Transmembrane</keyword>
<feature type="transmembrane region" description="Helical" evidence="8">
    <location>
        <begin position="404"/>
        <end position="426"/>
    </location>
</feature>
<dbReference type="EMBL" id="CP001739">
    <property type="protein sequence ID" value="ACZ10523.1"/>
    <property type="molecule type" value="Genomic_DNA"/>
</dbReference>
<dbReference type="HOGENOM" id="CLU_508906_0_0_0"/>
<feature type="transmembrane region" description="Helical" evidence="8">
    <location>
        <begin position="168"/>
        <end position="196"/>
    </location>
</feature>
<dbReference type="GO" id="GO:0010041">
    <property type="term" value="P:response to iron(III) ion"/>
    <property type="evidence" value="ECO:0007669"/>
    <property type="project" value="TreeGrafter"/>
</dbReference>
<evidence type="ECO:0000256" key="4">
    <source>
        <dbReference type="ARBA" id="ARBA00022679"/>
    </source>
</evidence>
<feature type="transmembrane region" description="Helical" evidence="8">
    <location>
        <begin position="83"/>
        <end position="106"/>
    </location>
</feature>
<feature type="transmembrane region" description="Helical" evidence="8">
    <location>
        <begin position="317"/>
        <end position="335"/>
    </location>
</feature>
<evidence type="ECO:0000313" key="11">
    <source>
        <dbReference type="Proteomes" id="UP000000845"/>
    </source>
</evidence>
<keyword evidence="11" id="KW-1185">Reference proteome</keyword>
<evidence type="ECO:0000256" key="2">
    <source>
        <dbReference type="ARBA" id="ARBA00022475"/>
    </source>
</evidence>
<accession>D1ARN7</accession>
<feature type="transmembrane region" description="Helical" evidence="8">
    <location>
        <begin position="374"/>
        <end position="397"/>
    </location>
</feature>